<dbReference type="RefSeq" id="WP_220645296.1">
    <property type="nucleotide sequence ID" value="NZ_CP080647.1"/>
</dbReference>
<evidence type="ECO:0000256" key="1">
    <source>
        <dbReference type="SAM" id="Phobius"/>
    </source>
</evidence>
<dbReference type="EMBL" id="CP080647">
    <property type="protein sequence ID" value="QYX76162.1"/>
    <property type="molecule type" value="Genomic_DNA"/>
</dbReference>
<protein>
    <recommendedName>
        <fullName evidence="4">Integral membrane protein</fullName>
    </recommendedName>
</protein>
<keyword evidence="1" id="KW-0812">Transmembrane</keyword>
<evidence type="ECO:0008006" key="4">
    <source>
        <dbReference type="Google" id="ProtNLM"/>
    </source>
</evidence>
<evidence type="ECO:0000313" key="3">
    <source>
        <dbReference type="Proteomes" id="UP000827138"/>
    </source>
</evidence>
<organism evidence="2 3">
    <name type="scientific">Streptomyces akebiae</name>
    <dbReference type="NCBI Taxonomy" id="2865673"/>
    <lineage>
        <taxon>Bacteria</taxon>
        <taxon>Bacillati</taxon>
        <taxon>Actinomycetota</taxon>
        <taxon>Actinomycetes</taxon>
        <taxon>Kitasatosporales</taxon>
        <taxon>Streptomycetaceae</taxon>
        <taxon>Streptomyces</taxon>
    </lineage>
</organism>
<keyword evidence="3" id="KW-1185">Reference proteome</keyword>
<accession>A0ABX8XKN1</accession>
<sequence>MSPFPARLRKATLTAHVTASLGWLGAVAAFLALAVAGLVSDAPQTVRSSYVAMELVGWFVIVPLAGASLVTGVVQSLGTVWGLLRHYWVIAKLLITVVATVVLLVHMQPVGHLADAAARAALADGELEGMRIQLIADAAAALVVLLAAASLSVFKPRGVTALGRRRQRDQTR</sequence>
<gene>
    <name evidence="2" type="ORF">K1J60_06270</name>
</gene>
<feature type="transmembrane region" description="Helical" evidence="1">
    <location>
        <begin position="86"/>
        <end position="105"/>
    </location>
</feature>
<evidence type="ECO:0000313" key="2">
    <source>
        <dbReference type="EMBL" id="QYX76162.1"/>
    </source>
</evidence>
<feature type="transmembrane region" description="Helical" evidence="1">
    <location>
        <begin position="20"/>
        <end position="39"/>
    </location>
</feature>
<keyword evidence="1" id="KW-0472">Membrane</keyword>
<keyword evidence="1" id="KW-1133">Transmembrane helix</keyword>
<dbReference type="Proteomes" id="UP000827138">
    <property type="component" value="Chromosome"/>
</dbReference>
<feature type="transmembrane region" description="Helical" evidence="1">
    <location>
        <begin position="51"/>
        <end position="74"/>
    </location>
</feature>
<name>A0ABX8XKN1_9ACTN</name>
<reference evidence="2 3" key="1">
    <citation type="submission" date="2021-08" db="EMBL/GenBank/DDBJ databases">
        <authorList>
            <person name="Ping M."/>
        </authorList>
    </citation>
    <scope>NUCLEOTIDE SEQUENCE [LARGE SCALE GENOMIC DNA]</scope>
    <source>
        <strain evidence="2 3">MG28</strain>
    </source>
</reference>
<feature type="transmembrane region" description="Helical" evidence="1">
    <location>
        <begin position="134"/>
        <end position="154"/>
    </location>
</feature>
<proteinExistence type="predicted"/>